<dbReference type="InterPro" id="IPR029787">
    <property type="entry name" value="Nucleotide_cyclase"/>
</dbReference>
<evidence type="ECO:0000256" key="1">
    <source>
        <dbReference type="ARBA" id="ARBA00001946"/>
    </source>
</evidence>
<dbReference type="Proteomes" id="UP000198641">
    <property type="component" value="Unassembled WGS sequence"/>
</dbReference>
<dbReference type="RefSeq" id="WP_092528817.1">
    <property type="nucleotide sequence ID" value="NZ_FNCI01000020.1"/>
</dbReference>
<dbReference type="SUPFAM" id="SSF55785">
    <property type="entry name" value="PYP-like sensor domain (PAS domain)"/>
    <property type="match status" value="1"/>
</dbReference>
<dbReference type="InterPro" id="IPR000160">
    <property type="entry name" value="GGDEF_dom"/>
</dbReference>
<accession>A0A1G7VAT9</accession>
<dbReference type="Gene3D" id="3.30.70.270">
    <property type="match status" value="1"/>
</dbReference>
<dbReference type="PANTHER" id="PTHR45138">
    <property type="entry name" value="REGULATORY COMPONENTS OF SENSORY TRANSDUCTION SYSTEM"/>
    <property type="match status" value="1"/>
</dbReference>
<dbReference type="CDD" id="cd01949">
    <property type="entry name" value="GGDEF"/>
    <property type="match status" value="1"/>
</dbReference>
<dbReference type="STRING" id="284577.SAMN05216571_12037"/>
<dbReference type="GO" id="GO:0052621">
    <property type="term" value="F:diguanylate cyclase activity"/>
    <property type="evidence" value="ECO:0007669"/>
    <property type="project" value="UniProtKB-EC"/>
</dbReference>
<dbReference type="EC" id="2.7.7.65" evidence="2"/>
<dbReference type="OrthoDB" id="9812260at2"/>
<dbReference type="InterPro" id="IPR050469">
    <property type="entry name" value="Diguanylate_Cyclase"/>
</dbReference>
<dbReference type="InterPro" id="IPR043128">
    <property type="entry name" value="Rev_trsase/Diguanyl_cyclase"/>
</dbReference>
<evidence type="ECO:0000256" key="3">
    <source>
        <dbReference type="ARBA" id="ARBA00034247"/>
    </source>
</evidence>
<dbReference type="Pfam" id="PF00990">
    <property type="entry name" value="GGDEF"/>
    <property type="match status" value="1"/>
</dbReference>
<evidence type="ECO:0000313" key="7">
    <source>
        <dbReference type="Proteomes" id="UP000198641"/>
    </source>
</evidence>
<dbReference type="PROSITE" id="PS50887">
    <property type="entry name" value="GGDEF"/>
    <property type="match status" value="1"/>
</dbReference>
<dbReference type="EMBL" id="FNCI01000020">
    <property type="protein sequence ID" value="SDG56698.1"/>
    <property type="molecule type" value="Genomic_DNA"/>
</dbReference>
<dbReference type="PANTHER" id="PTHR45138:SF9">
    <property type="entry name" value="DIGUANYLATE CYCLASE DGCM-RELATED"/>
    <property type="match status" value="1"/>
</dbReference>
<dbReference type="FunFam" id="3.30.70.270:FF:000001">
    <property type="entry name" value="Diguanylate cyclase domain protein"/>
    <property type="match status" value="1"/>
</dbReference>
<keyword evidence="7" id="KW-1185">Reference proteome</keyword>
<dbReference type="SUPFAM" id="SSF55073">
    <property type="entry name" value="Nucleotide cyclase"/>
    <property type="match status" value="1"/>
</dbReference>
<reference evidence="6 7" key="1">
    <citation type="submission" date="2016-10" db="EMBL/GenBank/DDBJ databases">
        <authorList>
            <person name="de Groot N.N."/>
        </authorList>
    </citation>
    <scope>NUCLEOTIDE SEQUENCE [LARGE SCALE GENOMIC DNA]</scope>
    <source>
        <strain evidence="6 7">BH539</strain>
    </source>
</reference>
<name>A0A1G7VAT9_9GAMM</name>
<sequence>MISIEQMGIVLEALPDPVFILSRSGKYVAVFGGRDARYYHDGTGLVGQNIADIVKKDKADWFLQQIELALDSHRLLIREYELSGADVRGLQWTGPRKPIWFEGRIQALDFQVDGEDVVLWVASNISERHEMEVQLRELSDTDQLTGLFNRRRLELDLTLLYEAFARHSVPTSILMFDLDNLKKVNDTLGHYAGDEIIVAVSKVCRSELRKTDIACRFGGDEFVIGLPNIEMGQAVQFAHRLHECFNRELSRLCIDEGVSATVSIGVATMLPEDRSYEDTLKRADNAMYEAKRRGKNRVVAADTTAADTKSHARRVSEGANKAQQWEPSQSRS</sequence>
<dbReference type="NCBIfam" id="TIGR00254">
    <property type="entry name" value="GGDEF"/>
    <property type="match status" value="1"/>
</dbReference>
<feature type="compositionally biased region" description="Polar residues" evidence="4">
    <location>
        <begin position="321"/>
        <end position="332"/>
    </location>
</feature>
<dbReference type="GO" id="GO:1902201">
    <property type="term" value="P:negative regulation of bacterial-type flagellum-dependent cell motility"/>
    <property type="evidence" value="ECO:0007669"/>
    <property type="project" value="TreeGrafter"/>
</dbReference>
<dbReference type="SMART" id="SM00267">
    <property type="entry name" value="GGDEF"/>
    <property type="match status" value="1"/>
</dbReference>
<evidence type="ECO:0000256" key="2">
    <source>
        <dbReference type="ARBA" id="ARBA00012528"/>
    </source>
</evidence>
<dbReference type="GO" id="GO:0005886">
    <property type="term" value="C:plasma membrane"/>
    <property type="evidence" value="ECO:0007669"/>
    <property type="project" value="TreeGrafter"/>
</dbReference>
<evidence type="ECO:0000313" key="6">
    <source>
        <dbReference type="EMBL" id="SDG56698.1"/>
    </source>
</evidence>
<comment type="catalytic activity">
    <reaction evidence="3">
        <text>2 GTP = 3',3'-c-di-GMP + 2 diphosphate</text>
        <dbReference type="Rhea" id="RHEA:24898"/>
        <dbReference type="ChEBI" id="CHEBI:33019"/>
        <dbReference type="ChEBI" id="CHEBI:37565"/>
        <dbReference type="ChEBI" id="CHEBI:58805"/>
        <dbReference type="EC" id="2.7.7.65"/>
    </reaction>
</comment>
<dbReference type="InterPro" id="IPR035965">
    <property type="entry name" value="PAS-like_dom_sf"/>
</dbReference>
<dbReference type="GO" id="GO:0043709">
    <property type="term" value="P:cell adhesion involved in single-species biofilm formation"/>
    <property type="evidence" value="ECO:0007669"/>
    <property type="project" value="TreeGrafter"/>
</dbReference>
<protein>
    <recommendedName>
        <fullName evidence="2">diguanylate cyclase</fullName>
        <ecNumber evidence="2">2.7.7.65</ecNumber>
    </recommendedName>
</protein>
<evidence type="ECO:0000256" key="4">
    <source>
        <dbReference type="SAM" id="MobiDB-lite"/>
    </source>
</evidence>
<feature type="region of interest" description="Disordered" evidence="4">
    <location>
        <begin position="293"/>
        <end position="332"/>
    </location>
</feature>
<dbReference type="AlphaFoldDB" id="A0A1G7VAT9"/>
<proteinExistence type="predicted"/>
<gene>
    <name evidence="6" type="ORF">SAMN05216571_12037</name>
</gene>
<comment type="cofactor">
    <cofactor evidence="1">
        <name>Mg(2+)</name>
        <dbReference type="ChEBI" id="CHEBI:18420"/>
    </cofactor>
</comment>
<evidence type="ECO:0000259" key="5">
    <source>
        <dbReference type="PROSITE" id="PS50887"/>
    </source>
</evidence>
<dbReference type="Gene3D" id="3.30.450.20">
    <property type="entry name" value="PAS domain"/>
    <property type="match status" value="1"/>
</dbReference>
<organism evidence="6 7">
    <name type="scientific">Onishia taeanensis</name>
    <dbReference type="NCBI Taxonomy" id="284577"/>
    <lineage>
        <taxon>Bacteria</taxon>
        <taxon>Pseudomonadati</taxon>
        <taxon>Pseudomonadota</taxon>
        <taxon>Gammaproteobacteria</taxon>
        <taxon>Oceanospirillales</taxon>
        <taxon>Halomonadaceae</taxon>
        <taxon>Onishia</taxon>
    </lineage>
</organism>
<feature type="domain" description="GGDEF" evidence="5">
    <location>
        <begin position="169"/>
        <end position="303"/>
    </location>
</feature>